<proteinExistence type="predicted"/>
<dbReference type="EMBL" id="CP053085">
    <property type="protein sequence ID" value="QJR34659.1"/>
    <property type="molecule type" value="Genomic_DNA"/>
</dbReference>
<evidence type="ECO:0000313" key="4">
    <source>
        <dbReference type="Proteomes" id="UP000500938"/>
    </source>
</evidence>
<keyword evidence="1" id="KW-0520">NAD</keyword>
<evidence type="ECO:0000259" key="2">
    <source>
        <dbReference type="Pfam" id="PF01370"/>
    </source>
</evidence>
<dbReference type="Pfam" id="PF01370">
    <property type="entry name" value="Epimerase"/>
    <property type="match status" value="1"/>
</dbReference>
<evidence type="ECO:0000313" key="3">
    <source>
        <dbReference type="EMBL" id="QJR34659.1"/>
    </source>
</evidence>
<dbReference type="InterPro" id="IPR036291">
    <property type="entry name" value="NAD(P)-bd_dom_sf"/>
</dbReference>
<protein>
    <submittedName>
        <fullName evidence="3">NAD-dependent epimerase/dehydratase family protein</fullName>
    </submittedName>
</protein>
<dbReference type="AlphaFoldDB" id="A0A6M4ILA2"/>
<gene>
    <name evidence="3" type="ORF">HKW67_03565</name>
</gene>
<sequence>MTSVQPESTAARLHGTVLLVGPGWLGQVTAERLAALGATVATLQRSATTSTNSDVVALTGNIADAARGPERLAALQAVVRSALPAPVDHLVVCIAPSRASGDDYGVYPAAAAGAAALAQALEIKSVLYVSSTGVYDRHDGGVVTEQSAIEPRDARVQALYDAEQRISAVAMDLEATVRIVRAAGLYGPQRDPAARLADPAFAAGDVWCNFSWRDDVVSAIVHLLQHERAPGVRVFNCADGTPLRSSVIAATLTGRPINAPVERAALDGAALDGAAPVRSGRSNQRINVDALLATGWRPVAPTVFDGLRLLGHLVPFASAAE</sequence>
<dbReference type="SUPFAM" id="SSF51735">
    <property type="entry name" value="NAD(P)-binding Rossmann-fold domains"/>
    <property type="match status" value="1"/>
</dbReference>
<dbReference type="PANTHER" id="PTHR43574">
    <property type="entry name" value="EPIMERASE-RELATED"/>
    <property type="match status" value="1"/>
</dbReference>
<name>A0A6M4ILA2_9BACT</name>
<evidence type="ECO:0000256" key="1">
    <source>
        <dbReference type="ARBA" id="ARBA00023027"/>
    </source>
</evidence>
<reference evidence="3 4" key="1">
    <citation type="submission" date="2020-05" db="EMBL/GenBank/DDBJ databases">
        <title>Complete genome sequence of Gemmatimonas greenlandica TET16.</title>
        <authorList>
            <person name="Zeng Y."/>
        </authorList>
    </citation>
    <scope>NUCLEOTIDE SEQUENCE [LARGE SCALE GENOMIC DNA]</scope>
    <source>
        <strain evidence="3 4">TET16</strain>
    </source>
</reference>
<feature type="domain" description="NAD-dependent epimerase/dehydratase" evidence="2">
    <location>
        <begin position="22"/>
        <end position="238"/>
    </location>
</feature>
<accession>A0A6M4ILA2</accession>
<dbReference type="KEGG" id="ggr:HKW67_03565"/>
<dbReference type="Gene3D" id="3.40.50.720">
    <property type="entry name" value="NAD(P)-binding Rossmann-like Domain"/>
    <property type="match status" value="1"/>
</dbReference>
<dbReference type="Proteomes" id="UP000500938">
    <property type="component" value="Chromosome"/>
</dbReference>
<organism evidence="3 4">
    <name type="scientific">Gemmatimonas groenlandica</name>
    <dbReference type="NCBI Taxonomy" id="2732249"/>
    <lineage>
        <taxon>Bacteria</taxon>
        <taxon>Pseudomonadati</taxon>
        <taxon>Gemmatimonadota</taxon>
        <taxon>Gemmatimonadia</taxon>
        <taxon>Gemmatimonadales</taxon>
        <taxon>Gemmatimonadaceae</taxon>
        <taxon>Gemmatimonas</taxon>
    </lineage>
</organism>
<dbReference type="InterPro" id="IPR001509">
    <property type="entry name" value="Epimerase_deHydtase"/>
</dbReference>
<dbReference type="RefSeq" id="WP_171224087.1">
    <property type="nucleotide sequence ID" value="NZ_CP053085.1"/>
</dbReference>
<keyword evidence="4" id="KW-1185">Reference proteome</keyword>